<comment type="subunit">
    <text evidence="2 10">Homodimer.</text>
</comment>
<dbReference type="InterPro" id="IPR007214">
    <property type="entry name" value="YbaK/aa-tRNA-synth-assoc-dom"/>
</dbReference>
<dbReference type="Pfam" id="PF00587">
    <property type="entry name" value="tRNA-synt_2b"/>
    <property type="match status" value="1"/>
</dbReference>
<dbReference type="InterPro" id="IPR045864">
    <property type="entry name" value="aa-tRNA-synth_II/BPL/LPL"/>
</dbReference>
<dbReference type="HAMAP" id="MF_01569">
    <property type="entry name" value="Pro_tRNA_synth_type1"/>
    <property type="match status" value="1"/>
</dbReference>
<comment type="similarity">
    <text evidence="10">Belongs to the class-II aminoacyl-tRNA synthetase family. ProS type 1 subfamily.</text>
</comment>
<dbReference type="Gene3D" id="3.30.930.10">
    <property type="entry name" value="Bira Bifunctional Protein, Domain 2"/>
    <property type="match status" value="2"/>
</dbReference>
<sequence>MKTSQLLIPTLREDPGEAETVSHRLMLRAGLIRKTAAGIYTYLPLGLRVIRKIEGIIREEMNRAGAQELLMPIASPAELWKETGRWDHYGKELLRFKDRHDRDFCLGPTHEEVITDLFRREVRSYRQLPLNFYQIQTKFRDEIRPRFGLMRGREFIMKDAYSFDGDEAGARASYQKMYDAYTRIFTRCGLTFRAVEADTGLIGGDVSHEFMVLAATGEATVAYTEEGSYAANLERAEILPPADADDAPFQPLTAVSTPQCRTVEEVTSFLHVLPRQLVKTLIYKAENEPVAVLVRGDHELNEVKLARLLRVMDVQLADPETVLRLTSAPVGFAGPIGLSGIRILADHAIAGMRNVVVGGNREDTHYVNANLDRDFTVDRFADLRNAQAGDPSPRGDGPLVLAKGIEVGQVFLLGTKYSKSMNATILDDHGKERFAVMGCYGIGVGRTAAAAIEQNHDEKGIIWPFPIAPFHVHLLPVTQSSKTAEATARLYETLQEGGFEVLWDDRDERAGVKFNDADLIGAPFQIVIGDKGLADGVVEVKIRRTGAKSRVSPSDILTHLGKAAPDKADLESARPRS</sequence>
<dbReference type="KEGG" id="nio:NITINOP_1980"/>
<comment type="catalytic activity">
    <reaction evidence="9 10">
        <text>tRNA(Pro) + L-proline + ATP = L-prolyl-tRNA(Pro) + AMP + diphosphate</text>
        <dbReference type="Rhea" id="RHEA:14305"/>
        <dbReference type="Rhea" id="RHEA-COMP:9700"/>
        <dbReference type="Rhea" id="RHEA-COMP:9702"/>
        <dbReference type="ChEBI" id="CHEBI:30616"/>
        <dbReference type="ChEBI" id="CHEBI:33019"/>
        <dbReference type="ChEBI" id="CHEBI:60039"/>
        <dbReference type="ChEBI" id="CHEBI:78442"/>
        <dbReference type="ChEBI" id="CHEBI:78532"/>
        <dbReference type="ChEBI" id="CHEBI:456215"/>
        <dbReference type="EC" id="6.1.1.15"/>
    </reaction>
</comment>
<evidence type="ECO:0000256" key="3">
    <source>
        <dbReference type="ARBA" id="ARBA00022490"/>
    </source>
</evidence>
<feature type="compositionally biased region" description="Basic and acidic residues" evidence="11">
    <location>
        <begin position="564"/>
        <end position="577"/>
    </location>
</feature>
<dbReference type="InterPro" id="IPR033730">
    <property type="entry name" value="ProRS_core_prok"/>
</dbReference>
<dbReference type="PANTHER" id="PTHR42753">
    <property type="entry name" value="MITOCHONDRIAL RIBOSOME PROTEIN L39/PROLYL-TRNA LIGASE FAMILY MEMBER"/>
    <property type="match status" value="1"/>
</dbReference>
<protein>
    <recommendedName>
        <fullName evidence="10">Proline--tRNA ligase</fullName>
        <ecNumber evidence="10">6.1.1.15</ecNumber>
    </recommendedName>
    <alternativeName>
        <fullName evidence="10">Prolyl-tRNA synthetase</fullName>
        <shortName evidence="10">ProRS</shortName>
    </alternativeName>
</protein>
<dbReference type="GO" id="GO:0002161">
    <property type="term" value="F:aminoacyl-tRNA deacylase activity"/>
    <property type="evidence" value="ECO:0007669"/>
    <property type="project" value="InterPro"/>
</dbReference>
<keyword evidence="14" id="KW-1185">Reference proteome</keyword>
<keyword evidence="5 10" id="KW-0547">Nucleotide-binding</keyword>
<dbReference type="AlphaFoldDB" id="A0A0S4KUS5"/>
<dbReference type="PRINTS" id="PR01046">
    <property type="entry name" value="TRNASYNTHPRO"/>
</dbReference>
<keyword evidence="6 10" id="KW-0067">ATP-binding</keyword>
<dbReference type="Pfam" id="PF03129">
    <property type="entry name" value="HGTP_anticodon"/>
    <property type="match status" value="1"/>
</dbReference>
<dbReference type="Gene3D" id="3.90.960.10">
    <property type="entry name" value="YbaK/aminoacyl-tRNA synthetase-associated domain"/>
    <property type="match status" value="1"/>
</dbReference>
<evidence type="ECO:0000256" key="7">
    <source>
        <dbReference type="ARBA" id="ARBA00022917"/>
    </source>
</evidence>
<dbReference type="InterPro" id="IPR023717">
    <property type="entry name" value="Pro-tRNA-Synthase_IIa_type1"/>
</dbReference>
<name>A0A0S4KUS5_9BACT</name>
<organism evidence="13 14">
    <name type="scientific">Candidatus Nitrospira inopinata</name>
    <dbReference type="NCBI Taxonomy" id="1715989"/>
    <lineage>
        <taxon>Bacteria</taxon>
        <taxon>Pseudomonadati</taxon>
        <taxon>Nitrospirota</taxon>
        <taxon>Nitrospiria</taxon>
        <taxon>Nitrospirales</taxon>
        <taxon>Nitrospiraceae</taxon>
        <taxon>Nitrospira</taxon>
    </lineage>
</organism>
<dbReference type="InterPro" id="IPR004500">
    <property type="entry name" value="Pro-tRNA-synth_IIa_bac-type"/>
</dbReference>
<keyword evidence="3 10" id="KW-0963">Cytoplasm</keyword>
<evidence type="ECO:0000256" key="5">
    <source>
        <dbReference type="ARBA" id="ARBA00022741"/>
    </source>
</evidence>
<evidence type="ECO:0000256" key="2">
    <source>
        <dbReference type="ARBA" id="ARBA00011738"/>
    </source>
</evidence>
<evidence type="ECO:0000256" key="9">
    <source>
        <dbReference type="ARBA" id="ARBA00047671"/>
    </source>
</evidence>
<dbReference type="InterPro" id="IPR004154">
    <property type="entry name" value="Anticodon-bd"/>
</dbReference>
<dbReference type="InterPro" id="IPR002314">
    <property type="entry name" value="aa-tRNA-synt_IIb"/>
</dbReference>
<dbReference type="InterPro" id="IPR050062">
    <property type="entry name" value="Pro-tRNA_synthetase"/>
</dbReference>
<dbReference type="SUPFAM" id="SSF52954">
    <property type="entry name" value="Class II aaRS ABD-related"/>
    <property type="match status" value="1"/>
</dbReference>
<keyword evidence="7 10" id="KW-0648">Protein biosynthesis</keyword>
<dbReference type="InterPro" id="IPR006195">
    <property type="entry name" value="aa-tRNA-synth_II"/>
</dbReference>
<dbReference type="Gene3D" id="3.40.50.800">
    <property type="entry name" value="Anticodon-binding domain"/>
    <property type="match status" value="1"/>
</dbReference>
<dbReference type="InterPro" id="IPR036621">
    <property type="entry name" value="Anticodon-bd_dom_sf"/>
</dbReference>
<dbReference type="CDD" id="cd00861">
    <property type="entry name" value="ProRS_anticodon_short"/>
    <property type="match status" value="1"/>
</dbReference>
<reference evidence="14" key="1">
    <citation type="submission" date="2015-09" db="EMBL/GenBank/DDBJ databases">
        <authorList>
            <person name="Daims H."/>
        </authorList>
    </citation>
    <scope>NUCLEOTIDE SEQUENCE [LARGE SCALE GENOMIC DNA]</scope>
</reference>
<dbReference type="EC" id="6.1.1.15" evidence="10"/>
<accession>A0A0S4KUS5</accession>
<dbReference type="InterPro" id="IPR002316">
    <property type="entry name" value="Pro-tRNA-ligase_IIa"/>
</dbReference>
<dbReference type="PANTHER" id="PTHR42753:SF2">
    <property type="entry name" value="PROLINE--TRNA LIGASE"/>
    <property type="match status" value="1"/>
</dbReference>
<dbReference type="STRING" id="1715989.NITINOP_1980"/>
<dbReference type="GO" id="GO:0005829">
    <property type="term" value="C:cytosol"/>
    <property type="evidence" value="ECO:0007669"/>
    <property type="project" value="TreeGrafter"/>
</dbReference>
<keyword evidence="8 10" id="KW-0030">Aminoacyl-tRNA synthetase</keyword>
<evidence type="ECO:0000256" key="8">
    <source>
        <dbReference type="ARBA" id="ARBA00023146"/>
    </source>
</evidence>
<comment type="domain">
    <text evidence="10">Consists of three domains: the N-terminal catalytic domain, the editing domain and the C-terminal anticodon-binding domain.</text>
</comment>
<dbReference type="SUPFAM" id="SSF55826">
    <property type="entry name" value="YbaK/ProRS associated domain"/>
    <property type="match status" value="1"/>
</dbReference>
<dbReference type="OrthoDB" id="9809052at2"/>
<dbReference type="FunFam" id="3.30.930.10:FF:000042">
    <property type="entry name" value="probable proline--tRNA ligase, mitochondrial"/>
    <property type="match status" value="1"/>
</dbReference>
<dbReference type="SUPFAM" id="SSF55681">
    <property type="entry name" value="Class II aaRS and biotin synthetases"/>
    <property type="match status" value="1"/>
</dbReference>
<evidence type="ECO:0000313" key="13">
    <source>
        <dbReference type="EMBL" id="CUQ66952.1"/>
    </source>
</evidence>
<dbReference type="GO" id="GO:0004827">
    <property type="term" value="F:proline-tRNA ligase activity"/>
    <property type="evidence" value="ECO:0007669"/>
    <property type="project" value="UniProtKB-UniRule"/>
</dbReference>
<dbReference type="PIRSF" id="PIRSF001535">
    <property type="entry name" value="ProRS_1"/>
    <property type="match status" value="1"/>
</dbReference>
<dbReference type="Proteomes" id="UP000066284">
    <property type="component" value="Chromosome 1"/>
</dbReference>
<keyword evidence="4 10" id="KW-0436">Ligase</keyword>
<dbReference type="InterPro" id="IPR036754">
    <property type="entry name" value="YbaK/aa-tRNA-synt-asso_dom_sf"/>
</dbReference>
<dbReference type="PROSITE" id="PS50862">
    <property type="entry name" value="AA_TRNA_LIGASE_II"/>
    <property type="match status" value="1"/>
</dbReference>
<dbReference type="InterPro" id="IPR044140">
    <property type="entry name" value="ProRS_anticodon_short"/>
</dbReference>
<evidence type="ECO:0000256" key="11">
    <source>
        <dbReference type="SAM" id="MobiDB-lite"/>
    </source>
</evidence>
<evidence type="ECO:0000313" key="14">
    <source>
        <dbReference type="Proteomes" id="UP000066284"/>
    </source>
</evidence>
<feature type="region of interest" description="Disordered" evidence="11">
    <location>
        <begin position="552"/>
        <end position="577"/>
    </location>
</feature>
<feature type="domain" description="Aminoacyl-transfer RNA synthetases class-II family profile" evidence="12">
    <location>
        <begin position="38"/>
        <end position="464"/>
    </location>
</feature>
<dbReference type="CDD" id="cd04334">
    <property type="entry name" value="ProRS-INS"/>
    <property type="match status" value="1"/>
</dbReference>
<dbReference type="CDD" id="cd00779">
    <property type="entry name" value="ProRS_core_prok"/>
    <property type="match status" value="1"/>
</dbReference>
<evidence type="ECO:0000256" key="1">
    <source>
        <dbReference type="ARBA" id="ARBA00004496"/>
    </source>
</evidence>
<evidence type="ECO:0000256" key="4">
    <source>
        <dbReference type="ARBA" id="ARBA00022598"/>
    </source>
</evidence>
<dbReference type="GO" id="GO:0006433">
    <property type="term" value="P:prolyl-tRNA aminoacylation"/>
    <property type="evidence" value="ECO:0007669"/>
    <property type="project" value="UniProtKB-UniRule"/>
</dbReference>
<dbReference type="Pfam" id="PF04073">
    <property type="entry name" value="tRNA_edit"/>
    <property type="match status" value="1"/>
</dbReference>
<evidence type="ECO:0000256" key="10">
    <source>
        <dbReference type="HAMAP-Rule" id="MF_01569"/>
    </source>
</evidence>
<dbReference type="NCBIfam" id="NF006625">
    <property type="entry name" value="PRK09194.1"/>
    <property type="match status" value="1"/>
</dbReference>
<comment type="function">
    <text evidence="10">Catalyzes the attachment of proline to tRNA(Pro) in a two-step reaction: proline is first activated by ATP to form Pro-AMP and then transferred to the acceptor end of tRNA(Pro). As ProRS can inadvertently accommodate and process non-cognate amino acids such as alanine and cysteine, to avoid such errors it has two additional distinct editing activities against alanine. One activity is designated as 'pretransfer' editing and involves the tRNA(Pro)-independent hydrolysis of activated Ala-AMP. The other activity is designated 'posttransfer' editing and involves deacylation of mischarged Ala-tRNA(Pro). The misacylated Cys-tRNA(Pro) is not edited by ProRS.</text>
</comment>
<dbReference type="EMBL" id="LN885086">
    <property type="protein sequence ID" value="CUQ66952.1"/>
    <property type="molecule type" value="Genomic_DNA"/>
</dbReference>
<proteinExistence type="inferred from homology"/>
<comment type="subcellular location">
    <subcellularLocation>
        <location evidence="1 10">Cytoplasm</location>
    </subcellularLocation>
</comment>
<dbReference type="NCBIfam" id="TIGR00409">
    <property type="entry name" value="proS_fam_II"/>
    <property type="match status" value="1"/>
</dbReference>
<dbReference type="RefSeq" id="WP_062484958.1">
    <property type="nucleotide sequence ID" value="NZ_LN885086.1"/>
</dbReference>
<evidence type="ECO:0000259" key="12">
    <source>
        <dbReference type="PROSITE" id="PS50862"/>
    </source>
</evidence>
<gene>
    <name evidence="10 13" type="primary">proS</name>
    <name evidence="13" type="ORF">NITINOP_1980</name>
</gene>
<dbReference type="GO" id="GO:0005524">
    <property type="term" value="F:ATP binding"/>
    <property type="evidence" value="ECO:0007669"/>
    <property type="project" value="UniProtKB-UniRule"/>
</dbReference>
<evidence type="ECO:0000256" key="6">
    <source>
        <dbReference type="ARBA" id="ARBA00022840"/>
    </source>
</evidence>